<dbReference type="EMBL" id="CP041764">
    <property type="protein sequence ID" value="QHA88189.1"/>
    <property type="molecule type" value="Genomic_DNA"/>
</dbReference>
<keyword evidence="3" id="KW-1185">Reference proteome</keyword>
<evidence type="ECO:0000259" key="1">
    <source>
        <dbReference type="SMART" id="SM00507"/>
    </source>
</evidence>
<organism evidence="2 3">
    <name type="scientific">Serratia rhizosphaerae</name>
    <dbReference type="NCBI Taxonomy" id="2597702"/>
    <lineage>
        <taxon>Bacteria</taxon>
        <taxon>Pseudomonadati</taxon>
        <taxon>Pseudomonadota</taxon>
        <taxon>Gammaproteobacteria</taxon>
        <taxon>Enterobacterales</taxon>
        <taxon>Yersiniaceae</taxon>
        <taxon>Serratia</taxon>
    </lineage>
</organism>
<reference evidence="2 3" key="1">
    <citation type="submission" date="2019-07" db="EMBL/GenBank/DDBJ databases">
        <title>Serratia dokdonensis sp. nov., an elicitor of systemic resistance in Nicotiana Tabacum.</title>
        <authorList>
            <person name="Son J.-S."/>
            <person name="Hwang Y.-J."/>
            <person name="Lee S.-Y."/>
            <person name="Ghim S.-Y."/>
        </authorList>
    </citation>
    <scope>NUCLEOTIDE SEQUENCE [LARGE SCALE GENOMIC DNA]</scope>
    <source>
        <strain evidence="2 3">KUDC3025</strain>
    </source>
</reference>
<accession>A0ABX6GPP9</accession>
<evidence type="ECO:0000313" key="2">
    <source>
        <dbReference type="EMBL" id="QHA88189.1"/>
    </source>
</evidence>
<dbReference type="Pfam" id="PF13392">
    <property type="entry name" value="HNH_3"/>
    <property type="match status" value="1"/>
</dbReference>
<dbReference type="CDD" id="cd00085">
    <property type="entry name" value="HNHc"/>
    <property type="match status" value="1"/>
</dbReference>
<evidence type="ECO:0000313" key="3">
    <source>
        <dbReference type="Proteomes" id="UP000430368"/>
    </source>
</evidence>
<dbReference type="RefSeq" id="WP_160030111.1">
    <property type="nucleotide sequence ID" value="NZ_CP041764.1"/>
</dbReference>
<dbReference type="SMART" id="SM00507">
    <property type="entry name" value="HNHc"/>
    <property type="match status" value="1"/>
</dbReference>
<dbReference type="InterPro" id="IPR003615">
    <property type="entry name" value="HNH_nuc"/>
</dbReference>
<gene>
    <name evidence="2" type="ORF">FO014_15165</name>
</gene>
<feature type="domain" description="HNH nuclease" evidence="1">
    <location>
        <begin position="55"/>
        <end position="103"/>
    </location>
</feature>
<dbReference type="Proteomes" id="UP000430368">
    <property type="component" value="Chromosome"/>
</dbReference>
<protein>
    <submittedName>
        <fullName evidence="2">HNH endonuclease</fullName>
    </submittedName>
</protein>
<proteinExistence type="predicted"/>
<sequence length="164" mass="17964">MAFPKEIELALQYAIAPDAGSGSGLVWKQPLANRVKAGSVAGTLGKDGYWSVQVKGRKLAVHRVLWWLVNGEIPAGLCIDHIDGNRGNNRLDNLRLCSRAENNWNTRKRAGSLPKGITATGKSYQAQVQSNGTRWRIRSRNLAMLTGAVQAMRMELHGDFACHG</sequence>
<dbReference type="InterPro" id="IPR044925">
    <property type="entry name" value="His-Me_finger_sf"/>
</dbReference>
<keyword evidence="2" id="KW-0255">Endonuclease</keyword>
<dbReference type="SUPFAM" id="SSF54060">
    <property type="entry name" value="His-Me finger endonucleases"/>
    <property type="match status" value="1"/>
</dbReference>
<keyword evidence="2" id="KW-0378">Hydrolase</keyword>
<dbReference type="GO" id="GO:0004519">
    <property type="term" value="F:endonuclease activity"/>
    <property type="evidence" value="ECO:0007669"/>
    <property type="project" value="UniProtKB-KW"/>
</dbReference>
<keyword evidence="2" id="KW-0540">Nuclease</keyword>
<name>A0ABX6GPP9_9GAMM</name>
<dbReference type="Gene3D" id="3.90.75.20">
    <property type="match status" value="1"/>
</dbReference>